<name>A0A8T9CG42_9HELO</name>
<keyword evidence="3" id="KW-1185">Reference proteome</keyword>
<sequence length="195" mass="21269">MPITERLTLSVKLGVDEWKEQVKFLLQTLKKQEGNIRTRWGPHAEDESKLEFLIGWESADAQAKFQASPDFEAVMAQLKTVMTGPPTVYFVEFKPYAPPAIIDAAYVQVITLDSLSGSANEDALKGSMDVFTGQEGCTGVTSGLSTGTDKRFVGVVGWTSLEASDAATSKFAVTDGQMSTCRVNFRFPVKGFRGL</sequence>
<proteinExistence type="predicted"/>
<dbReference type="OrthoDB" id="3830579at2759"/>
<evidence type="ECO:0000313" key="3">
    <source>
        <dbReference type="Proteomes" id="UP000469558"/>
    </source>
</evidence>
<dbReference type="Gene3D" id="3.30.70.100">
    <property type="match status" value="1"/>
</dbReference>
<organism evidence="2 3">
    <name type="scientific">Lachnellula suecica</name>
    <dbReference type="NCBI Taxonomy" id="602035"/>
    <lineage>
        <taxon>Eukaryota</taxon>
        <taxon>Fungi</taxon>
        <taxon>Dikarya</taxon>
        <taxon>Ascomycota</taxon>
        <taxon>Pezizomycotina</taxon>
        <taxon>Leotiomycetes</taxon>
        <taxon>Helotiales</taxon>
        <taxon>Lachnaceae</taxon>
        <taxon>Lachnellula</taxon>
    </lineage>
</organism>
<reference evidence="2 3" key="1">
    <citation type="submission" date="2018-05" db="EMBL/GenBank/DDBJ databases">
        <title>Genome sequencing and assembly of the regulated plant pathogen Lachnellula willkommii and related sister species for the development of diagnostic species identification markers.</title>
        <authorList>
            <person name="Giroux E."/>
            <person name="Bilodeau G."/>
        </authorList>
    </citation>
    <scope>NUCLEOTIDE SEQUENCE [LARGE SCALE GENOMIC DNA]</scope>
    <source>
        <strain evidence="2 3">CBS 268.59</strain>
    </source>
</reference>
<dbReference type="InterPro" id="IPR011008">
    <property type="entry name" value="Dimeric_a/b-barrel"/>
</dbReference>
<dbReference type="SUPFAM" id="SSF54909">
    <property type="entry name" value="Dimeric alpha+beta barrel"/>
    <property type="match status" value="1"/>
</dbReference>
<evidence type="ECO:0000313" key="2">
    <source>
        <dbReference type="EMBL" id="TVY84176.1"/>
    </source>
</evidence>
<comment type="caution">
    <text evidence="2">The sequence shown here is derived from an EMBL/GenBank/DDBJ whole genome shotgun (WGS) entry which is preliminary data.</text>
</comment>
<accession>A0A8T9CG42</accession>
<dbReference type="PROSITE" id="PS51725">
    <property type="entry name" value="ABM"/>
    <property type="match status" value="1"/>
</dbReference>
<dbReference type="Pfam" id="PF03992">
    <property type="entry name" value="ABM"/>
    <property type="match status" value="1"/>
</dbReference>
<dbReference type="Proteomes" id="UP000469558">
    <property type="component" value="Unassembled WGS sequence"/>
</dbReference>
<evidence type="ECO:0000259" key="1">
    <source>
        <dbReference type="PROSITE" id="PS51725"/>
    </source>
</evidence>
<gene>
    <name evidence="2" type="ORF">LSUE1_G000952</name>
</gene>
<feature type="domain" description="ABM" evidence="1">
    <location>
        <begin position="3"/>
        <end position="90"/>
    </location>
</feature>
<dbReference type="InterPro" id="IPR007138">
    <property type="entry name" value="ABM_dom"/>
</dbReference>
<dbReference type="AlphaFoldDB" id="A0A8T9CG42"/>
<protein>
    <recommendedName>
        <fullName evidence="1">ABM domain-containing protein</fullName>
    </recommendedName>
</protein>
<dbReference type="EMBL" id="QGMK01000108">
    <property type="protein sequence ID" value="TVY84176.1"/>
    <property type="molecule type" value="Genomic_DNA"/>
</dbReference>